<dbReference type="InterPro" id="IPR036236">
    <property type="entry name" value="Znf_C2H2_sf"/>
</dbReference>
<dbReference type="GO" id="GO:0000981">
    <property type="term" value="F:DNA-binding transcription factor activity, RNA polymerase II-specific"/>
    <property type="evidence" value="ECO:0007669"/>
    <property type="project" value="TreeGrafter"/>
</dbReference>
<dbReference type="SUPFAM" id="SSF57667">
    <property type="entry name" value="beta-beta-alpha zinc fingers"/>
    <property type="match status" value="1"/>
</dbReference>
<evidence type="ECO:0000256" key="5">
    <source>
        <dbReference type="ARBA" id="ARBA00023242"/>
    </source>
</evidence>
<dbReference type="VEuPathDB" id="VectorBase:BGLB040354"/>
<dbReference type="SMART" id="SM00355">
    <property type="entry name" value="ZnF_C2H2"/>
    <property type="match status" value="2"/>
</dbReference>
<keyword evidence="1" id="KW-0479">Metal-binding</keyword>
<dbReference type="Pfam" id="PF00096">
    <property type="entry name" value="zf-C2H2"/>
    <property type="match status" value="2"/>
</dbReference>
<evidence type="ECO:0000256" key="2">
    <source>
        <dbReference type="ARBA" id="ARBA00022737"/>
    </source>
</evidence>
<feature type="domain" description="C2H2-type" evidence="7">
    <location>
        <begin position="83"/>
        <end position="110"/>
    </location>
</feature>
<dbReference type="GO" id="GO:0008270">
    <property type="term" value="F:zinc ion binding"/>
    <property type="evidence" value="ECO:0007669"/>
    <property type="project" value="UniProtKB-KW"/>
</dbReference>
<dbReference type="KEGG" id="bgt:106077503"/>
<dbReference type="PANTHER" id="PTHR23235">
    <property type="entry name" value="KRUEPPEL-LIKE TRANSCRIPTION FACTOR"/>
    <property type="match status" value="1"/>
</dbReference>
<dbReference type="InterPro" id="IPR013087">
    <property type="entry name" value="Znf_C2H2_type"/>
</dbReference>
<gene>
    <name evidence="8" type="primary">106077503</name>
</gene>
<proteinExistence type="predicted"/>
<evidence type="ECO:0000313" key="9">
    <source>
        <dbReference type="Proteomes" id="UP000076420"/>
    </source>
</evidence>
<reference evidence="8" key="1">
    <citation type="submission" date="2020-05" db="UniProtKB">
        <authorList>
            <consortium name="EnsemblMetazoa"/>
        </authorList>
    </citation>
    <scope>IDENTIFICATION</scope>
    <source>
        <strain evidence="8">BB02</strain>
    </source>
</reference>
<evidence type="ECO:0000256" key="3">
    <source>
        <dbReference type="ARBA" id="ARBA00022771"/>
    </source>
</evidence>
<dbReference type="EnsemblMetazoa" id="BGLB040354-RA">
    <property type="protein sequence ID" value="BGLB040354-PA"/>
    <property type="gene ID" value="BGLB040354"/>
</dbReference>
<dbReference type="Proteomes" id="UP000076420">
    <property type="component" value="Unassembled WGS sequence"/>
</dbReference>
<evidence type="ECO:0000259" key="7">
    <source>
        <dbReference type="PROSITE" id="PS50157"/>
    </source>
</evidence>
<organism evidence="8 9">
    <name type="scientific">Biomphalaria glabrata</name>
    <name type="common">Bloodfluke planorb</name>
    <name type="synonym">Freshwater snail</name>
    <dbReference type="NCBI Taxonomy" id="6526"/>
    <lineage>
        <taxon>Eukaryota</taxon>
        <taxon>Metazoa</taxon>
        <taxon>Spiralia</taxon>
        <taxon>Lophotrochozoa</taxon>
        <taxon>Mollusca</taxon>
        <taxon>Gastropoda</taxon>
        <taxon>Heterobranchia</taxon>
        <taxon>Euthyneura</taxon>
        <taxon>Panpulmonata</taxon>
        <taxon>Hygrophila</taxon>
        <taxon>Lymnaeoidea</taxon>
        <taxon>Planorbidae</taxon>
        <taxon>Biomphalaria</taxon>
    </lineage>
</organism>
<sequence>MANFSQVQILLRENNTSPFQNGIVELVGQLTSDFQAAQYQAGATKIQIVLPPGTTMCQICSYASRNSSQLIVHLRTHTGDTPFHCLQCSAKFKINSDLKRHIRTHTGEKPFQCDLCEYKSTNKGKCKTKGN</sequence>
<keyword evidence="3 6" id="KW-0863">Zinc-finger</keyword>
<keyword evidence="2" id="KW-0677">Repeat</keyword>
<dbReference type="PROSITE" id="PS00028">
    <property type="entry name" value="ZINC_FINGER_C2H2_1"/>
    <property type="match status" value="1"/>
</dbReference>
<dbReference type="GO" id="GO:0000978">
    <property type="term" value="F:RNA polymerase II cis-regulatory region sequence-specific DNA binding"/>
    <property type="evidence" value="ECO:0007669"/>
    <property type="project" value="TreeGrafter"/>
</dbReference>
<name>A0A2C9MAE5_BIOGL</name>
<evidence type="ECO:0000256" key="4">
    <source>
        <dbReference type="ARBA" id="ARBA00022833"/>
    </source>
</evidence>
<feature type="domain" description="C2H2-type" evidence="7">
    <location>
        <begin position="55"/>
        <end position="82"/>
    </location>
</feature>
<dbReference type="PANTHER" id="PTHR23235:SF142">
    <property type="entry name" value="ZINC FINGER PROTEIN 384"/>
    <property type="match status" value="1"/>
</dbReference>
<dbReference type="AlphaFoldDB" id="A0A2C9MAE5"/>
<dbReference type="PROSITE" id="PS50157">
    <property type="entry name" value="ZINC_FINGER_C2H2_2"/>
    <property type="match status" value="2"/>
</dbReference>
<keyword evidence="4" id="KW-0862">Zinc</keyword>
<keyword evidence="5" id="KW-0539">Nucleus</keyword>
<dbReference type="FunFam" id="3.30.160.60:FF:000412">
    <property type="entry name" value="zinc finger protein 64 isoform X1"/>
    <property type="match status" value="1"/>
</dbReference>
<accession>A0A2C9MAE5</accession>
<evidence type="ECO:0000256" key="6">
    <source>
        <dbReference type="PROSITE-ProRule" id="PRU00042"/>
    </source>
</evidence>
<evidence type="ECO:0000256" key="1">
    <source>
        <dbReference type="ARBA" id="ARBA00022723"/>
    </source>
</evidence>
<dbReference type="Gene3D" id="3.30.160.60">
    <property type="entry name" value="Classic Zinc Finger"/>
    <property type="match status" value="3"/>
</dbReference>
<protein>
    <recommendedName>
        <fullName evidence="7">C2H2-type domain-containing protein</fullName>
    </recommendedName>
</protein>
<dbReference type="STRING" id="6526.A0A2C9MAE5"/>
<evidence type="ECO:0000313" key="8">
    <source>
        <dbReference type="EnsemblMetazoa" id="BGLB040354-PA"/>
    </source>
</evidence>